<dbReference type="GO" id="GO:0005743">
    <property type="term" value="C:mitochondrial inner membrane"/>
    <property type="evidence" value="ECO:0007669"/>
    <property type="project" value="TreeGrafter"/>
</dbReference>
<dbReference type="InterPro" id="IPR040255">
    <property type="entry name" value="Non-specific_endonuclease"/>
</dbReference>
<keyword evidence="7" id="KW-0378">Hydrolase</keyword>
<sequence>MQRKAVKMPDLKYLLTSLSLFFFVGSVQARCLIDLAHLQGNNVYLSYHNGVYDIQRSDIVEIGHSVHLLCNGGQISAVFECKSDSAFSPALSSASCAPPQPAVVVVSDTSCSSQNVPRKMYAVGFIFNGRLLELYRNCFDHKSLAFQHSIYMAYRYVNTAPRPHPPWESDQLSGGFDNAYEGKATQACLLTNLGAAQPQCKFDRGHMTPASAFISKSLKETTFRYLNAIPQYGGVNRGKWKTVETWVNNMVRGMHDQTIINNIRITRTYDVLKVCIGALGVHRLKHNRSNNMIPIYLLDNNKIPVPEWMYKIVSHLSGDKWVMLTYNDRISPTDNAINAICEVIPCHPGLQFTTTLPGRTVCCEPYPFITNNVPHLTGVC</sequence>
<dbReference type="OrthoDB" id="8194122at2759"/>
<feature type="active site" description="Proton acceptor" evidence="4">
    <location>
        <position position="206"/>
    </location>
</feature>
<dbReference type="Pfam" id="PF01223">
    <property type="entry name" value="Endonuclease_NS"/>
    <property type="match status" value="1"/>
</dbReference>
<evidence type="ECO:0000313" key="7">
    <source>
        <dbReference type="EMBL" id="EDW98397.2"/>
    </source>
</evidence>
<evidence type="ECO:0000313" key="8">
    <source>
        <dbReference type="Proteomes" id="UP000002282"/>
    </source>
</evidence>
<accession>B4PQQ8</accession>
<protein>
    <recommendedName>
        <fullName evidence="6">DNA/RNA non-specific endonuclease/pyrophosphatase/phosphodiesterase domain-containing protein</fullName>
    </recommendedName>
</protein>
<dbReference type="GO" id="GO:0005634">
    <property type="term" value="C:nucleus"/>
    <property type="evidence" value="ECO:0007669"/>
    <property type="project" value="TreeGrafter"/>
</dbReference>
<dbReference type="Gene3D" id="3.40.570.10">
    <property type="entry name" value="Extracellular Endonuclease, subunit A"/>
    <property type="match status" value="1"/>
</dbReference>
<dbReference type="PANTHER" id="PTHR13966">
    <property type="entry name" value="ENDONUCLEASE RELATED"/>
    <property type="match status" value="1"/>
</dbReference>
<dbReference type="GO" id="GO:0006979">
    <property type="term" value="P:response to oxidative stress"/>
    <property type="evidence" value="ECO:0007669"/>
    <property type="project" value="EnsemblMetazoa"/>
</dbReference>
<dbReference type="PANTHER" id="PTHR13966:SF17">
    <property type="entry name" value="ENDONUCLEASE-RELATED"/>
    <property type="match status" value="1"/>
</dbReference>
<evidence type="ECO:0000256" key="5">
    <source>
        <dbReference type="PIRSR" id="PIRSR640255-2"/>
    </source>
</evidence>
<dbReference type="SUPFAM" id="SSF54060">
    <property type="entry name" value="His-Me finger endonucleases"/>
    <property type="match status" value="1"/>
</dbReference>
<dbReference type="GO" id="GO:0046872">
    <property type="term" value="F:metal ion binding"/>
    <property type="evidence" value="ECO:0007669"/>
    <property type="project" value="UniProtKB-KW"/>
</dbReference>
<dbReference type="Proteomes" id="UP000002282">
    <property type="component" value="Chromosome 3R"/>
</dbReference>
<reference evidence="7 8" key="1">
    <citation type="journal article" date="2007" name="Nature">
        <title>Evolution of genes and genomes on the Drosophila phylogeny.</title>
        <authorList>
            <consortium name="Drosophila 12 Genomes Consortium"/>
            <person name="Clark A.G."/>
            <person name="Eisen M.B."/>
            <person name="Smith D.R."/>
            <person name="Bergman C.M."/>
            <person name="Oliver B."/>
            <person name="Markow T.A."/>
            <person name="Kaufman T.C."/>
            <person name="Kellis M."/>
            <person name="Gelbart W."/>
            <person name="Iyer V.N."/>
            <person name="Pollard D.A."/>
            <person name="Sackton T.B."/>
            <person name="Larracuente A.M."/>
            <person name="Singh N.D."/>
            <person name="Abad J.P."/>
            <person name="Abt D.N."/>
            <person name="Adryan B."/>
            <person name="Aguade M."/>
            <person name="Akashi H."/>
            <person name="Anderson W.W."/>
            <person name="Aquadro C.F."/>
            <person name="Ardell D.H."/>
            <person name="Arguello R."/>
            <person name="Artieri C.G."/>
            <person name="Barbash D.A."/>
            <person name="Barker D."/>
            <person name="Barsanti P."/>
            <person name="Batterham P."/>
            <person name="Batzoglou S."/>
            <person name="Begun D."/>
            <person name="Bhutkar A."/>
            <person name="Blanco E."/>
            <person name="Bosak S.A."/>
            <person name="Bradley R.K."/>
            <person name="Brand A.D."/>
            <person name="Brent M.R."/>
            <person name="Brooks A.N."/>
            <person name="Brown R.H."/>
            <person name="Butlin R.K."/>
            <person name="Caggese C."/>
            <person name="Calvi B.R."/>
            <person name="Bernardo de Carvalho A."/>
            <person name="Caspi A."/>
            <person name="Castrezana S."/>
            <person name="Celniker S.E."/>
            <person name="Chang J.L."/>
            <person name="Chapple C."/>
            <person name="Chatterji S."/>
            <person name="Chinwalla A."/>
            <person name="Civetta A."/>
            <person name="Clifton S.W."/>
            <person name="Comeron J.M."/>
            <person name="Costello J.C."/>
            <person name="Coyne J.A."/>
            <person name="Daub J."/>
            <person name="David R.G."/>
            <person name="Delcher A.L."/>
            <person name="Delehaunty K."/>
            <person name="Do C.B."/>
            <person name="Ebling H."/>
            <person name="Edwards K."/>
            <person name="Eickbush T."/>
            <person name="Evans J.D."/>
            <person name="Filipski A."/>
            <person name="Findeiss S."/>
            <person name="Freyhult E."/>
            <person name="Fulton L."/>
            <person name="Fulton R."/>
            <person name="Garcia A.C."/>
            <person name="Gardiner A."/>
            <person name="Garfield D.A."/>
            <person name="Garvin B.E."/>
            <person name="Gibson G."/>
            <person name="Gilbert D."/>
            <person name="Gnerre S."/>
            <person name="Godfrey J."/>
            <person name="Good R."/>
            <person name="Gotea V."/>
            <person name="Gravely B."/>
            <person name="Greenberg A.J."/>
            <person name="Griffiths-Jones S."/>
            <person name="Gross S."/>
            <person name="Guigo R."/>
            <person name="Gustafson E.A."/>
            <person name="Haerty W."/>
            <person name="Hahn M.W."/>
            <person name="Halligan D.L."/>
            <person name="Halpern A.L."/>
            <person name="Halter G.M."/>
            <person name="Han M.V."/>
            <person name="Heger A."/>
            <person name="Hillier L."/>
            <person name="Hinrichs A.S."/>
            <person name="Holmes I."/>
            <person name="Hoskins R.A."/>
            <person name="Hubisz M.J."/>
            <person name="Hultmark D."/>
            <person name="Huntley M.A."/>
            <person name="Jaffe D.B."/>
            <person name="Jagadeeshan S."/>
            <person name="Jeck W.R."/>
            <person name="Johnson J."/>
            <person name="Jones C.D."/>
            <person name="Jordan W.C."/>
            <person name="Karpen G.H."/>
            <person name="Kataoka E."/>
            <person name="Keightley P.D."/>
            <person name="Kheradpour P."/>
            <person name="Kirkness E.F."/>
            <person name="Koerich L.B."/>
            <person name="Kristiansen K."/>
            <person name="Kudrna D."/>
            <person name="Kulathinal R.J."/>
            <person name="Kumar S."/>
            <person name="Kwok R."/>
            <person name="Lander E."/>
            <person name="Langley C.H."/>
            <person name="Lapoint R."/>
            <person name="Lazzaro B.P."/>
            <person name="Lee S.J."/>
            <person name="Levesque L."/>
            <person name="Li R."/>
            <person name="Lin C.F."/>
            <person name="Lin M.F."/>
            <person name="Lindblad-Toh K."/>
            <person name="Llopart A."/>
            <person name="Long M."/>
            <person name="Low L."/>
            <person name="Lozovsky E."/>
            <person name="Lu J."/>
            <person name="Luo M."/>
            <person name="Machado C.A."/>
            <person name="Makalowski W."/>
            <person name="Marzo M."/>
            <person name="Matsuda M."/>
            <person name="Matzkin L."/>
            <person name="McAllister B."/>
            <person name="McBride C.S."/>
            <person name="McKernan B."/>
            <person name="McKernan K."/>
            <person name="Mendez-Lago M."/>
            <person name="Minx P."/>
            <person name="Mollenhauer M.U."/>
            <person name="Montooth K."/>
            <person name="Mount S.M."/>
            <person name="Mu X."/>
            <person name="Myers E."/>
            <person name="Negre B."/>
            <person name="Newfeld S."/>
            <person name="Nielsen R."/>
            <person name="Noor M.A."/>
            <person name="O'Grady P."/>
            <person name="Pachter L."/>
            <person name="Papaceit M."/>
            <person name="Parisi M.J."/>
            <person name="Parisi M."/>
            <person name="Parts L."/>
            <person name="Pedersen J.S."/>
            <person name="Pesole G."/>
            <person name="Phillippy A.M."/>
            <person name="Ponting C.P."/>
            <person name="Pop M."/>
            <person name="Porcelli D."/>
            <person name="Powell J.R."/>
            <person name="Prohaska S."/>
            <person name="Pruitt K."/>
            <person name="Puig M."/>
            <person name="Quesneville H."/>
            <person name="Ram K.R."/>
            <person name="Rand D."/>
            <person name="Rasmussen M.D."/>
            <person name="Reed L.K."/>
            <person name="Reenan R."/>
            <person name="Reily A."/>
            <person name="Remington K.A."/>
            <person name="Rieger T.T."/>
            <person name="Ritchie M.G."/>
            <person name="Robin C."/>
            <person name="Rogers Y.H."/>
            <person name="Rohde C."/>
            <person name="Rozas J."/>
            <person name="Rubenfield M.J."/>
            <person name="Ruiz A."/>
            <person name="Russo S."/>
            <person name="Salzberg S.L."/>
            <person name="Sanchez-Gracia A."/>
            <person name="Saranga D.J."/>
            <person name="Sato H."/>
            <person name="Schaeffer S.W."/>
            <person name="Schatz M.C."/>
            <person name="Schlenke T."/>
            <person name="Schwartz R."/>
            <person name="Segarra C."/>
            <person name="Singh R.S."/>
            <person name="Sirot L."/>
            <person name="Sirota M."/>
            <person name="Sisneros N.B."/>
            <person name="Smith C.D."/>
            <person name="Smith T.F."/>
            <person name="Spieth J."/>
            <person name="Stage D.E."/>
            <person name="Stark A."/>
            <person name="Stephan W."/>
            <person name="Strausberg R.L."/>
            <person name="Strempel S."/>
            <person name="Sturgill D."/>
            <person name="Sutton G."/>
            <person name="Sutton G.G."/>
            <person name="Tao W."/>
            <person name="Teichmann S."/>
            <person name="Tobari Y.N."/>
            <person name="Tomimura Y."/>
            <person name="Tsolas J.M."/>
            <person name="Valente V.L."/>
            <person name="Venter E."/>
            <person name="Venter J.C."/>
            <person name="Vicario S."/>
            <person name="Vieira F.G."/>
            <person name="Vilella A.J."/>
            <person name="Villasante A."/>
            <person name="Walenz B."/>
            <person name="Wang J."/>
            <person name="Wasserman M."/>
            <person name="Watts T."/>
            <person name="Wilson D."/>
            <person name="Wilson R.K."/>
            <person name="Wing R.A."/>
            <person name="Wolfner M.F."/>
            <person name="Wong A."/>
            <person name="Wong G.K."/>
            <person name="Wu C.I."/>
            <person name="Wu G."/>
            <person name="Yamamoto D."/>
            <person name="Yang H.P."/>
            <person name="Yang S.P."/>
            <person name="Yorke J.A."/>
            <person name="Yoshida K."/>
            <person name="Zdobnov E."/>
            <person name="Zhang P."/>
            <person name="Zhang Y."/>
            <person name="Zimin A.V."/>
            <person name="Baldwin J."/>
            <person name="Abdouelleil A."/>
            <person name="Abdulkadir J."/>
            <person name="Abebe A."/>
            <person name="Abera B."/>
            <person name="Abreu J."/>
            <person name="Acer S.C."/>
            <person name="Aftuck L."/>
            <person name="Alexander A."/>
            <person name="An P."/>
            <person name="Anderson E."/>
            <person name="Anderson S."/>
            <person name="Arachi H."/>
            <person name="Azer M."/>
            <person name="Bachantsang P."/>
            <person name="Barry A."/>
            <person name="Bayul T."/>
            <person name="Berlin A."/>
            <person name="Bessette D."/>
            <person name="Bloom T."/>
            <person name="Blye J."/>
            <person name="Boguslavskiy L."/>
            <person name="Bonnet C."/>
            <person name="Boukhgalter B."/>
            <person name="Bourzgui I."/>
            <person name="Brown A."/>
            <person name="Cahill P."/>
            <person name="Channer S."/>
            <person name="Cheshatsang Y."/>
            <person name="Chuda L."/>
            <person name="Citroen M."/>
            <person name="Collymore A."/>
            <person name="Cooke P."/>
            <person name="Costello M."/>
            <person name="D'Aco K."/>
            <person name="Daza R."/>
            <person name="De Haan G."/>
            <person name="DeGray S."/>
            <person name="DeMaso C."/>
            <person name="Dhargay N."/>
            <person name="Dooley K."/>
            <person name="Dooley E."/>
            <person name="Doricent M."/>
            <person name="Dorje P."/>
            <person name="Dorjee K."/>
            <person name="Dupes A."/>
            <person name="Elong R."/>
            <person name="Falk J."/>
            <person name="Farina A."/>
            <person name="Faro S."/>
            <person name="Ferguson D."/>
            <person name="Fisher S."/>
            <person name="Foley C.D."/>
            <person name="Franke A."/>
            <person name="Friedrich D."/>
            <person name="Gadbois L."/>
            <person name="Gearin G."/>
            <person name="Gearin C.R."/>
            <person name="Giannoukos G."/>
            <person name="Goode T."/>
            <person name="Graham J."/>
            <person name="Grandbois E."/>
            <person name="Grewal S."/>
            <person name="Gyaltsen K."/>
            <person name="Hafez N."/>
            <person name="Hagos B."/>
            <person name="Hall J."/>
            <person name="Henson C."/>
            <person name="Hollinger A."/>
            <person name="Honan T."/>
            <person name="Huard M.D."/>
            <person name="Hughes L."/>
            <person name="Hurhula B."/>
            <person name="Husby M.E."/>
            <person name="Kamat A."/>
            <person name="Kanga B."/>
            <person name="Kashin S."/>
            <person name="Khazanovich D."/>
            <person name="Kisner P."/>
            <person name="Lance K."/>
            <person name="Lara M."/>
            <person name="Lee W."/>
            <person name="Lennon N."/>
            <person name="Letendre F."/>
            <person name="LeVine R."/>
            <person name="Lipovsky A."/>
            <person name="Liu X."/>
            <person name="Liu J."/>
            <person name="Liu S."/>
            <person name="Lokyitsang T."/>
            <person name="Lokyitsang Y."/>
            <person name="Lubonja R."/>
            <person name="Lui A."/>
            <person name="MacDonald P."/>
            <person name="Magnisalis V."/>
            <person name="Maru K."/>
            <person name="Matthews C."/>
            <person name="McCusker W."/>
            <person name="McDonough S."/>
            <person name="Mehta T."/>
            <person name="Meldrim J."/>
            <person name="Meneus L."/>
            <person name="Mihai O."/>
            <person name="Mihalev A."/>
            <person name="Mihova T."/>
            <person name="Mittelman R."/>
            <person name="Mlenga V."/>
            <person name="Montmayeur A."/>
            <person name="Mulrain L."/>
            <person name="Navidi A."/>
            <person name="Naylor J."/>
            <person name="Negash T."/>
            <person name="Nguyen T."/>
            <person name="Nguyen N."/>
            <person name="Nicol R."/>
            <person name="Norbu C."/>
            <person name="Norbu N."/>
            <person name="Novod N."/>
            <person name="O'Neill B."/>
            <person name="Osman S."/>
            <person name="Markiewicz E."/>
            <person name="Oyono O.L."/>
            <person name="Patti C."/>
            <person name="Phunkhang P."/>
            <person name="Pierre F."/>
            <person name="Priest M."/>
            <person name="Raghuraman S."/>
            <person name="Rege F."/>
            <person name="Reyes R."/>
            <person name="Rise C."/>
            <person name="Rogov P."/>
            <person name="Ross K."/>
            <person name="Ryan E."/>
            <person name="Settipalli S."/>
            <person name="Shea T."/>
            <person name="Sherpa N."/>
            <person name="Shi L."/>
            <person name="Shih D."/>
            <person name="Sparrow T."/>
            <person name="Spaulding J."/>
            <person name="Stalker J."/>
            <person name="Stange-Thomann N."/>
            <person name="Stavropoulos S."/>
            <person name="Stone C."/>
            <person name="Strader C."/>
            <person name="Tesfaye S."/>
            <person name="Thomson T."/>
            <person name="Thoulutsang Y."/>
            <person name="Thoulutsang D."/>
            <person name="Topham K."/>
            <person name="Topping I."/>
            <person name="Tsamla T."/>
            <person name="Vassiliev H."/>
            <person name="Vo A."/>
            <person name="Wangchuk T."/>
            <person name="Wangdi T."/>
            <person name="Weiand M."/>
            <person name="Wilkinson J."/>
            <person name="Wilson A."/>
            <person name="Yadav S."/>
            <person name="Young G."/>
            <person name="Yu Q."/>
            <person name="Zembek L."/>
            <person name="Zhong D."/>
            <person name="Zimmer A."/>
            <person name="Zwirko Z."/>
            <person name="Jaffe D.B."/>
            <person name="Alvarez P."/>
            <person name="Brockman W."/>
            <person name="Butler J."/>
            <person name="Chin C."/>
            <person name="Gnerre S."/>
            <person name="Grabherr M."/>
            <person name="Kleber M."/>
            <person name="Mauceli E."/>
            <person name="MacCallum I."/>
        </authorList>
    </citation>
    <scope>NUCLEOTIDE SEQUENCE [LARGE SCALE GENOMIC DNA]</scope>
    <source>
        <strain evidence="8">Tai18E2 / Tucson 14021-0261.01</strain>
    </source>
</reference>
<feature type="domain" description="DNA/RNA non-specific endonuclease/pyrophosphatase/phosphodiesterase" evidence="6">
    <location>
        <begin position="131"/>
        <end position="368"/>
    </location>
</feature>
<organism evidence="7 8">
    <name type="scientific">Drosophila yakuba</name>
    <name type="common">Fruit fly</name>
    <dbReference type="NCBI Taxonomy" id="7245"/>
    <lineage>
        <taxon>Eukaryota</taxon>
        <taxon>Metazoa</taxon>
        <taxon>Ecdysozoa</taxon>
        <taxon>Arthropoda</taxon>
        <taxon>Hexapoda</taxon>
        <taxon>Insecta</taxon>
        <taxon>Pterygota</taxon>
        <taxon>Neoptera</taxon>
        <taxon>Endopterygota</taxon>
        <taxon>Diptera</taxon>
        <taxon>Brachycera</taxon>
        <taxon>Muscomorpha</taxon>
        <taxon>Ephydroidea</taxon>
        <taxon>Drosophilidae</taxon>
        <taxon>Drosophila</taxon>
        <taxon>Sophophora</taxon>
    </lineage>
</organism>
<dbReference type="InterPro" id="IPR001604">
    <property type="entry name" value="Endo_G_ENPP1-like_dom"/>
</dbReference>
<evidence type="ECO:0000256" key="1">
    <source>
        <dbReference type="ARBA" id="ARBA00010052"/>
    </source>
</evidence>
<dbReference type="HOGENOM" id="CLU_048495_0_0_1"/>
<keyword evidence="8" id="KW-1185">Reference proteome</keyword>
<dbReference type="GO" id="GO:0004521">
    <property type="term" value="F:RNA endonuclease activity"/>
    <property type="evidence" value="ECO:0007669"/>
    <property type="project" value="TreeGrafter"/>
</dbReference>
<proteinExistence type="inferred from homology"/>
<keyword evidence="5" id="KW-0479">Metal-binding</keyword>
<dbReference type="GO" id="GO:0009617">
    <property type="term" value="P:response to bacterium"/>
    <property type="evidence" value="ECO:0007669"/>
    <property type="project" value="EnsemblMetazoa"/>
</dbReference>
<dbReference type="GO" id="GO:0006309">
    <property type="term" value="P:apoptotic DNA fragmentation"/>
    <property type="evidence" value="ECO:0007669"/>
    <property type="project" value="TreeGrafter"/>
</dbReference>
<evidence type="ECO:0000256" key="2">
    <source>
        <dbReference type="ARBA" id="ARBA00022722"/>
    </source>
</evidence>
<evidence type="ECO:0000259" key="6">
    <source>
        <dbReference type="SMART" id="SM00892"/>
    </source>
</evidence>
<dbReference type="SMART" id="SM00892">
    <property type="entry name" value="Endonuclease_NS"/>
    <property type="match status" value="1"/>
</dbReference>
<name>B4PQQ8_DROYA</name>
<keyword evidence="2" id="KW-0540">Nuclease</keyword>
<gene>
    <name evidence="7" type="primary">Dyak\GE23796</name>
    <name evidence="7" type="synonym">dyak_GLEANR_7551</name>
    <name evidence="7" type="synonym">GE23796</name>
    <name evidence="7" type="ORF">Dyak_GE23796</name>
</gene>
<dbReference type="GO" id="GO:0000014">
    <property type="term" value="F:single-stranded DNA endodeoxyribonuclease activity"/>
    <property type="evidence" value="ECO:0007669"/>
    <property type="project" value="TreeGrafter"/>
</dbReference>
<dbReference type="InterPro" id="IPR044925">
    <property type="entry name" value="His-Me_finger_sf"/>
</dbReference>
<dbReference type="EMBL" id="CM000160">
    <property type="protein sequence ID" value="EDW98397.2"/>
    <property type="molecule type" value="Genomic_DNA"/>
</dbReference>
<keyword evidence="3" id="KW-0255">Endonuclease</keyword>
<reference evidence="7 8" key="2">
    <citation type="journal article" date="2007" name="PLoS Biol.">
        <title>Principles of genome evolution in the Drosophila melanogaster species group.</title>
        <authorList>
            <person name="Ranz J.M."/>
            <person name="Maurin D."/>
            <person name="Chan Y.S."/>
            <person name="von Grotthuss M."/>
            <person name="Hillier L.W."/>
            <person name="Roote J."/>
            <person name="Ashburner M."/>
            <person name="Bergman C.M."/>
        </authorList>
    </citation>
    <scope>NUCLEOTIDE SEQUENCE [LARGE SCALE GENOMIC DNA]</scope>
    <source>
        <strain evidence="8">Tai18E2 / Tucson 14021-0261.01</strain>
    </source>
</reference>
<evidence type="ECO:0000256" key="3">
    <source>
        <dbReference type="ARBA" id="ARBA00022759"/>
    </source>
</evidence>
<dbReference type="eggNOG" id="ENOG502TBMA">
    <property type="taxonomic scope" value="Eukaryota"/>
</dbReference>
<evidence type="ECO:0000256" key="4">
    <source>
        <dbReference type="PIRSR" id="PIRSR640255-1"/>
    </source>
</evidence>
<dbReference type="InterPro" id="IPR044929">
    <property type="entry name" value="DNA/RNA_non-sp_Endonuclease_sf"/>
</dbReference>
<dbReference type="GO" id="GO:0003676">
    <property type="term" value="F:nucleic acid binding"/>
    <property type="evidence" value="ECO:0007669"/>
    <property type="project" value="InterPro"/>
</dbReference>
<dbReference type="KEGG" id="dya:Dyak_GE23796"/>
<comment type="similarity">
    <text evidence="1">Belongs to the DNA/RNA non-specific endonuclease family.</text>
</comment>
<dbReference type="AlphaFoldDB" id="B4PQQ8"/>
<feature type="binding site" evidence="5">
    <location>
        <position position="236"/>
    </location>
    <ligand>
        <name>Mg(2+)</name>
        <dbReference type="ChEBI" id="CHEBI:18420"/>
        <note>catalytic</note>
    </ligand>
</feature>